<accession>A0ACB9PXB2</accession>
<organism evidence="1 2">
    <name type="scientific">Bauhinia variegata</name>
    <name type="common">Purple orchid tree</name>
    <name type="synonym">Phanera variegata</name>
    <dbReference type="NCBI Taxonomy" id="167791"/>
    <lineage>
        <taxon>Eukaryota</taxon>
        <taxon>Viridiplantae</taxon>
        <taxon>Streptophyta</taxon>
        <taxon>Embryophyta</taxon>
        <taxon>Tracheophyta</taxon>
        <taxon>Spermatophyta</taxon>
        <taxon>Magnoliopsida</taxon>
        <taxon>eudicotyledons</taxon>
        <taxon>Gunneridae</taxon>
        <taxon>Pentapetalae</taxon>
        <taxon>rosids</taxon>
        <taxon>fabids</taxon>
        <taxon>Fabales</taxon>
        <taxon>Fabaceae</taxon>
        <taxon>Cercidoideae</taxon>
        <taxon>Cercideae</taxon>
        <taxon>Bauhiniinae</taxon>
        <taxon>Bauhinia</taxon>
    </lineage>
</organism>
<dbReference type="Proteomes" id="UP000828941">
    <property type="component" value="Chromosome 2"/>
</dbReference>
<evidence type="ECO:0000313" key="2">
    <source>
        <dbReference type="Proteomes" id="UP000828941"/>
    </source>
</evidence>
<sequence length="166" mass="19324">MANQTNKVTLRARDGNIFQIEEDIATEFGTLKALIEEDGFSDSVIPLSNVWSPTLAKVIEYCRKHYEFRSRPDQNSGNRLNDEKAFDDDFISDLDEAKLKEMLLAANYLDVKGLLNLISRTIADRIKNKSVEFIRKFFRVENDYTPQEERDVREKYAWTFQGVDDD</sequence>
<proteinExistence type="predicted"/>
<keyword evidence="2" id="KW-1185">Reference proteome</keyword>
<comment type="caution">
    <text evidence="1">The sequence shown here is derived from an EMBL/GenBank/DDBJ whole genome shotgun (WGS) entry which is preliminary data.</text>
</comment>
<name>A0ACB9PXB2_BAUVA</name>
<gene>
    <name evidence="1" type="ORF">L6164_002104</name>
</gene>
<dbReference type="EMBL" id="CM039427">
    <property type="protein sequence ID" value="KAI4353133.1"/>
    <property type="molecule type" value="Genomic_DNA"/>
</dbReference>
<reference evidence="1 2" key="1">
    <citation type="journal article" date="2022" name="DNA Res.">
        <title>Chromosomal-level genome assembly of the orchid tree Bauhinia variegata (Leguminosae; Cercidoideae) supports the allotetraploid origin hypothesis of Bauhinia.</title>
        <authorList>
            <person name="Zhong Y."/>
            <person name="Chen Y."/>
            <person name="Zheng D."/>
            <person name="Pang J."/>
            <person name="Liu Y."/>
            <person name="Luo S."/>
            <person name="Meng S."/>
            <person name="Qian L."/>
            <person name="Wei D."/>
            <person name="Dai S."/>
            <person name="Zhou R."/>
        </authorList>
    </citation>
    <scope>NUCLEOTIDE SEQUENCE [LARGE SCALE GENOMIC DNA]</scope>
    <source>
        <strain evidence="1">BV-YZ2020</strain>
    </source>
</reference>
<evidence type="ECO:0000313" key="1">
    <source>
        <dbReference type="EMBL" id="KAI4353133.1"/>
    </source>
</evidence>
<protein>
    <submittedName>
        <fullName evidence="1">Uncharacterized protein</fullName>
    </submittedName>
</protein>